<protein>
    <submittedName>
        <fullName evidence="1">Uncharacterized protein</fullName>
    </submittedName>
</protein>
<keyword evidence="2" id="KW-1185">Reference proteome</keyword>
<dbReference type="EMBL" id="BOQL01000062">
    <property type="protein sequence ID" value="GIM76405.1"/>
    <property type="molecule type" value="Genomic_DNA"/>
</dbReference>
<reference evidence="1" key="1">
    <citation type="submission" date="2021-03" db="EMBL/GenBank/DDBJ databases">
        <title>Whole genome shotgun sequence of Actinoplanes auranticolor NBRC 12245.</title>
        <authorList>
            <person name="Komaki H."/>
            <person name="Tamura T."/>
        </authorList>
    </citation>
    <scope>NUCLEOTIDE SEQUENCE</scope>
    <source>
        <strain evidence="1">NBRC 12245</strain>
    </source>
</reference>
<sequence>MGNTVTLDCHGQDYGNHEVTVQSGAKGRPDFSSVWRRKFISCDLVLVDNSQVHIRPITAVEKAVDRLAGRDGDIGFFYEECAAVDPDDVFTQPGFKIGKENFANTTATLTLCPNHPYAAEWKSALRRGRQEDSLERAGRIFGSGTYRVGKDIKPGTYVARDVDGCYWERQTRNGDVIDNAFVMAASRVQVTIRSTDYGFHTQGCGTWRHA</sequence>
<accession>A0A919VV71</accession>
<proteinExistence type="predicted"/>
<evidence type="ECO:0000313" key="2">
    <source>
        <dbReference type="Proteomes" id="UP000681340"/>
    </source>
</evidence>
<name>A0A919VV71_9ACTN</name>
<dbReference type="Proteomes" id="UP000681340">
    <property type="component" value="Unassembled WGS sequence"/>
</dbReference>
<gene>
    <name evidence="1" type="ORF">Aau02nite_70700</name>
</gene>
<comment type="caution">
    <text evidence="1">The sequence shown here is derived from an EMBL/GenBank/DDBJ whole genome shotgun (WGS) entry which is preliminary data.</text>
</comment>
<organism evidence="1 2">
    <name type="scientific">Actinoplanes auranticolor</name>
    <dbReference type="NCBI Taxonomy" id="47988"/>
    <lineage>
        <taxon>Bacteria</taxon>
        <taxon>Bacillati</taxon>
        <taxon>Actinomycetota</taxon>
        <taxon>Actinomycetes</taxon>
        <taxon>Micromonosporales</taxon>
        <taxon>Micromonosporaceae</taxon>
        <taxon>Actinoplanes</taxon>
    </lineage>
</organism>
<dbReference type="RefSeq" id="WP_212992933.1">
    <property type="nucleotide sequence ID" value="NZ_BAABEA010000023.1"/>
</dbReference>
<evidence type="ECO:0000313" key="1">
    <source>
        <dbReference type="EMBL" id="GIM76405.1"/>
    </source>
</evidence>
<dbReference type="AlphaFoldDB" id="A0A919VV71"/>